<dbReference type="InterPro" id="IPR014710">
    <property type="entry name" value="RmlC-like_jellyroll"/>
</dbReference>
<dbReference type="InterPro" id="IPR018490">
    <property type="entry name" value="cNMP-bd_dom_sf"/>
</dbReference>
<feature type="binding site" evidence="8">
    <location>
        <position position="313"/>
    </location>
    <ligand>
        <name>3',5'-cyclic AMP</name>
        <dbReference type="ChEBI" id="CHEBI:58165"/>
        <label>2</label>
    </ligand>
</feature>
<dbReference type="Pfam" id="PF02197">
    <property type="entry name" value="RIIa"/>
    <property type="match status" value="1"/>
</dbReference>
<dbReference type="GO" id="GO:0034236">
    <property type="term" value="F:protein kinase A catalytic subunit binding"/>
    <property type="evidence" value="ECO:0000318"/>
    <property type="project" value="GO_Central"/>
</dbReference>
<dbReference type="PhylomeDB" id="B3RUK5"/>
<dbReference type="AlphaFoldDB" id="B3RUK5"/>
<dbReference type="GO" id="GO:0004862">
    <property type="term" value="F:cAMP-dependent protein kinase inhibitor activity"/>
    <property type="evidence" value="ECO:0000318"/>
    <property type="project" value="GO_Central"/>
</dbReference>
<dbReference type="PIRSF" id="PIRSF000548">
    <property type="entry name" value="PK_regulatory"/>
    <property type="match status" value="1"/>
</dbReference>
<reference evidence="10 11" key="1">
    <citation type="journal article" date="2008" name="Nature">
        <title>The Trichoplax genome and the nature of placozoans.</title>
        <authorList>
            <person name="Srivastava M."/>
            <person name="Begovic E."/>
            <person name="Chapman J."/>
            <person name="Putnam N.H."/>
            <person name="Hellsten U."/>
            <person name="Kawashima T."/>
            <person name="Kuo A."/>
            <person name="Mitros T."/>
            <person name="Salamov A."/>
            <person name="Carpenter M.L."/>
            <person name="Signorovitch A.Y."/>
            <person name="Moreno M.A."/>
            <person name="Kamm K."/>
            <person name="Grimwood J."/>
            <person name="Schmutz J."/>
            <person name="Shapiro H."/>
            <person name="Grigoriev I.V."/>
            <person name="Buss L.W."/>
            <person name="Schierwater B."/>
            <person name="Dellaporta S.L."/>
            <person name="Rokhsar D.S."/>
        </authorList>
    </citation>
    <scope>NUCLEOTIDE SEQUENCE [LARGE SCALE GENOMIC DNA]</scope>
    <source>
        <strain evidence="10 11">Grell-BS-1999</strain>
    </source>
</reference>
<dbReference type="PROSITE" id="PS00888">
    <property type="entry name" value="CNMP_BINDING_1"/>
    <property type="match status" value="2"/>
</dbReference>
<dbReference type="OMA" id="WSPPHHP"/>
<comment type="similarity">
    <text evidence="1">Belongs to the cAMP-dependent kinase regulatory chain family.</text>
</comment>
<gene>
    <name evidence="10" type="ORF">TRIADDRAFT_55323</name>
</gene>
<dbReference type="Gene3D" id="2.60.120.10">
    <property type="entry name" value="Jelly Rolls"/>
    <property type="match status" value="2"/>
</dbReference>
<dbReference type="SUPFAM" id="SSF51206">
    <property type="entry name" value="cAMP-binding domain-like"/>
    <property type="match status" value="2"/>
</dbReference>
<feature type="binding site" evidence="8">
    <location>
        <position position="191"/>
    </location>
    <ligand>
        <name>3',5'-cyclic AMP</name>
        <dbReference type="ChEBI" id="CHEBI:58165"/>
        <label>1</label>
    </ligand>
</feature>
<dbReference type="InterPro" id="IPR003117">
    <property type="entry name" value="cAMP_dep_PK_reg_su_I/II_a/b"/>
</dbReference>
<evidence type="ECO:0000256" key="6">
    <source>
        <dbReference type="ARBA" id="ARBA00023149"/>
    </source>
</evidence>
<evidence type="ECO:0000256" key="4">
    <source>
        <dbReference type="ARBA" id="ARBA00022737"/>
    </source>
</evidence>
<dbReference type="GO" id="GO:0005829">
    <property type="term" value="C:cytosol"/>
    <property type="evidence" value="ECO:0000318"/>
    <property type="project" value="GO_Central"/>
</dbReference>
<keyword evidence="5 8" id="KW-0547">Nucleotide-binding</keyword>
<keyword evidence="6 8" id="KW-0114">cAMP</keyword>
<dbReference type="eggNOG" id="KOG1113">
    <property type="taxonomic scope" value="Eukaryota"/>
</dbReference>
<dbReference type="GO" id="GO:0005952">
    <property type="term" value="C:cAMP-dependent protein kinase complex"/>
    <property type="evidence" value="ECO:0000318"/>
    <property type="project" value="GO_Central"/>
</dbReference>
<dbReference type="PANTHER" id="PTHR11635">
    <property type="entry name" value="CAMP-DEPENDENT PROTEIN KINASE REGULATORY CHAIN"/>
    <property type="match status" value="1"/>
</dbReference>
<dbReference type="PROSITE" id="PS00889">
    <property type="entry name" value="CNMP_BINDING_2"/>
    <property type="match status" value="2"/>
</dbReference>
<evidence type="ECO:0000256" key="3">
    <source>
        <dbReference type="ARBA" id="ARBA00022566"/>
    </source>
</evidence>
<evidence type="ECO:0000256" key="7">
    <source>
        <dbReference type="ARBA" id="ARBA00067959"/>
    </source>
</evidence>
<dbReference type="HOGENOM" id="CLU_018310_2_0_1"/>
<evidence type="ECO:0000313" key="10">
    <source>
        <dbReference type="EMBL" id="EDV25345.1"/>
    </source>
</evidence>
<dbReference type="SMART" id="SM00100">
    <property type="entry name" value="cNMP"/>
    <property type="match status" value="2"/>
</dbReference>
<dbReference type="PANTHER" id="PTHR11635:SF152">
    <property type="entry name" value="CAMP-DEPENDENT PROTEIN KINASE TYPE I REGULATORY SUBUNIT-RELATED"/>
    <property type="match status" value="1"/>
</dbReference>
<feature type="binding site" evidence="8">
    <location>
        <position position="182"/>
    </location>
    <ligand>
        <name>3',5'-cyclic AMP</name>
        <dbReference type="ChEBI" id="CHEBI:58165"/>
        <label>1</label>
    </ligand>
</feature>
<dbReference type="OrthoDB" id="417078at2759"/>
<dbReference type="PROSITE" id="PS50042">
    <property type="entry name" value="CNMP_BINDING_3"/>
    <property type="match status" value="2"/>
</dbReference>
<evidence type="ECO:0000256" key="1">
    <source>
        <dbReference type="ARBA" id="ARBA00005753"/>
    </source>
</evidence>
<feature type="binding site" evidence="8">
    <location>
        <position position="304"/>
    </location>
    <ligand>
        <name>3',5'-cyclic AMP</name>
        <dbReference type="ChEBI" id="CHEBI:58165"/>
        <label>2</label>
    </ligand>
</feature>
<dbReference type="CTD" id="6752591"/>
<evidence type="ECO:0000259" key="9">
    <source>
        <dbReference type="PROSITE" id="PS50042"/>
    </source>
</evidence>
<dbReference type="GO" id="GO:0007189">
    <property type="term" value="P:adenylate cyclase-activating G protein-coupled receptor signaling pathway"/>
    <property type="evidence" value="ECO:0000318"/>
    <property type="project" value="GO_Central"/>
</dbReference>
<dbReference type="FunFam" id="2.60.120.10:FF:000108">
    <property type="entry name" value="cAMP-dependent protein kinase type II regulatory subunit"/>
    <property type="match status" value="1"/>
</dbReference>
<dbReference type="CDD" id="cd12099">
    <property type="entry name" value="DD_RII_PKA"/>
    <property type="match status" value="1"/>
</dbReference>
<evidence type="ECO:0000256" key="8">
    <source>
        <dbReference type="PIRSR" id="PIRSR000548-1"/>
    </source>
</evidence>
<dbReference type="RefSeq" id="XP_002111378.1">
    <property type="nucleotide sequence ID" value="XM_002111342.1"/>
</dbReference>
<name>B3RUK5_TRIAD</name>
<dbReference type="PRINTS" id="PR00103">
    <property type="entry name" value="CAMPKINASE"/>
</dbReference>
<dbReference type="FunFam" id="2.60.120.10:FF:000017">
    <property type="entry name" value="cAMP-dependent protein kinase type II regulatory subunit"/>
    <property type="match status" value="1"/>
</dbReference>
<dbReference type="GO" id="GO:0030552">
    <property type="term" value="F:cAMP binding"/>
    <property type="evidence" value="ECO:0000318"/>
    <property type="project" value="GO_Central"/>
</dbReference>
<keyword evidence="4" id="KW-0677">Repeat</keyword>
<proteinExistence type="inferred from homology"/>
<organism evidence="10 11">
    <name type="scientific">Trichoplax adhaerens</name>
    <name type="common">Trichoplax reptans</name>
    <dbReference type="NCBI Taxonomy" id="10228"/>
    <lineage>
        <taxon>Eukaryota</taxon>
        <taxon>Metazoa</taxon>
        <taxon>Placozoa</taxon>
        <taxon>Uniplacotomia</taxon>
        <taxon>Trichoplacea</taxon>
        <taxon>Trichoplacidae</taxon>
        <taxon>Trichoplax</taxon>
    </lineage>
</organism>
<dbReference type="InParanoid" id="B3RUK5"/>
<dbReference type="Gene3D" id="1.20.890.10">
    <property type="entry name" value="cAMP-dependent protein kinase regulatory subunit, dimerization-anchoring domain"/>
    <property type="match status" value="1"/>
</dbReference>
<dbReference type="InterPro" id="IPR018488">
    <property type="entry name" value="cNMP-bd_CS"/>
</dbReference>
<dbReference type="KEGG" id="tad:TRIADDRAFT_55323"/>
<dbReference type="EMBL" id="DS985244">
    <property type="protein sequence ID" value="EDV25345.1"/>
    <property type="molecule type" value="Genomic_DNA"/>
</dbReference>
<dbReference type="Pfam" id="PF00027">
    <property type="entry name" value="cNMP_binding"/>
    <property type="match status" value="2"/>
</dbReference>
<dbReference type="Proteomes" id="UP000009022">
    <property type="component" value="Unassembled WGS sequence"/>
</dbReference>
<dbReference type="InterPro" id="IPR012198">
    <property type="entry name" value="cAMP_dep_PK_reg_su"/>
</dbReference>
<dbReference type="CDD" id="cd00038">
    <property type="entry name" value="CAP_ED"/>
    <property type="match status" value="2"/>
</dbReference>
<keyword evidence="11" id="KW-1185">Reference proteome</keyword>
<dbReference type="SUPFAM" id="SSF47391">
    <property type="entry name" value="Dimerization-anchoring domain of cAMP-dependent PK regulatory subunit"/>
    <property type="match status" value="1"/>
</dbReference>
<feature type="domain" description="Cyclic nucleotide-binding" evidence="9">
    <location>
        <begin position="113"/>
        <end position="232"/>
    </location>
</feature>
<dbReference type="InterPro" id="IPR050503">
    <property type="entry name" value="cAMP-dep_PK_reg_su-like"/>
</dbReference>
<sequence>MTANDFEIPKGLTMALQEFTVSLIKERPNNIYDYAASYFTRLLKEKERLLNDEGDYDEDEEIAKLRYAKRQSVCAESYQPEEDEEGENAEKIVLPKTEEQRKRLEASVKSSFLFKALDEDQTIEVLDAMFERKVKVNEDVIVQGDDGDNFYVIDQGTYDIIVDINGTPKTVATYTDSGSFGELALMYNTPRAATITARTEGVLWALDRKTFRRILLSASSKKRKMYEELIGSVEMLSELEAYERTNLADALESKKFKDNDVIIKQGDDADAFYFVEKGQCRVIIQKGSEEKEVARLGKGDYFGELALVTHSKRAASVYAVGDTSIAALEVGAFERLLGPCMEILKRNMTKYQDVADKLHN</sequence>
<accession>B3RUK5</accession>
<keyword evidence="2" id="KW-0597">Phosphoprotein</keyword>
<dbReference type="FunCoup" id="B3RUK5">
    <property type="interactions" value="1564"/>
</dbReference>
<feature type="domain" description="Cyclic nucleotide-binding" evidence="9">
    <location>
        <begin position="235"/>
        <end position="354"/>
    </location>
</feature>
<dbReference type="STRING" id="10228.B3RUK5"/>
<keyword evidence="3 8" id="KW-0116">cAMP-binding</keyword>
<dbReference type="GeneID" id="6752591"/>
<dbReference type="SMART" id="SM00394">
    <property type="entry name" value="RIIa"/>
    <property type="match status" value="1"/>
</dbReference>
<dbReference type="FunFam" id="1.20.890.10:FF:000002">
    <property type="entry name" value="cAMP-dependent protein kinase type II-alpha regulatory subunit"/>
    <property type="match status" value="1"/>
</dbReference>
<evidence type="ECO:0000256" key="2">
    <source>
        <dbReference type="ARBA" id="ARBA00022553"/>
    </source>
</evidence>
<dbReference type="InterPro" id="IPR000595">
    <property type="entry name" value="cNMP-bd_dom"/>
</dbReference>
<protein>
    <recommendedName>
        <fullName evidence="7">cAMP-dependent protein kinase type II regulatory subunit</fullName>
    </recommendedName>
</protein>
<evidence type="ECO:0000256" key="5">
    <source>
        <dbReference type="ARBA" id="ARBA00022741"/>
    </source>
</evidence>
<evidence type="ECO:0000313" key="11">
    <source>
        <dbReference type="Proteomes" id="UP000009022"/>
    </source>
</evidence>